<evidence type="ECO:0000313" key="1">
    <source>
        <dbReference type="EMBL" id="DAF93508.1"/>
    </source>
</evidence>
<sequence>MEPNMSVSRLNMLYTALGIQLRDLRNEFSMLVTGCVVPNEAPVGSHKNSETAIQEILDIRHKILDLQRSIIEVRLERHSNLVRAAETDPIFVVAEIAAQSGLNGYIPEHAEELADKDALYRVCHDTQTEDGYLLGRSVIRDHLPYDRAMEMGRQMADMLGLKESLVHGTWMTCMPTEIEETIVVEKS</sequence>
<protein>
    <submittedName>
        <fullName evidence="1">Uncharacterized protein</fullName>
    </submittedName>
</protein>
<accession>A0A8S5UGE8</accession>
<proteinExistence type="predicted"/>
<reference evidence="1" key="1">
    <citation type="journal article" date="2021" name="Proc. Natl. Acad. Sci. U.S.A.">
        <title>A Catalog of Tens of Thousands of Viruses from Human Metagenomes Reveals Hidden Associations with Chronic Diseases.</title>
        <authorList>
            <person name="Tisza M.J."/>
            <person name="Buck C.B."/>
        </authorList>
    </citation>
    <scope>NUCLEOTIDE SEQUENCE</scope>
    <source>
        <strain evidence="1">Ctshb19</strain>
    </source>
</reference>
<name>A0A8S5UGE8_9CAUD</name>
<dbReference type="EMBL" id="BK016086">
    <property type="protein sequence ID" value="DAF93508.1"/>
    <property type="molecule type" value="Genomic_DNA"/>
</dbReference>
<organism evidence="1">
    <name type="scientific">Myoviridae sp. ctshb19</name>
    <dbReference type="NCBI Taxonomy" id="2825194"/>
    <lineage>
        <taxon>Viruses</taxon>
        <taxon>Duplodnaviria</taxon>
        <taxon>Heunggongvirae</taxon>
        <taxon>Uroviricota</taxon>
        <taxon>Caudoviricetes</taxon>
    </lineage>
</organism>